<organism evidence="1 2">
    <name type="scientific">Amycolatopsis carbonis</name>
    <dbReference type="NCBI Taxonomy" id="715471"/>
    <lineage>
        <taxon>Bacteria</taxon>
        <taxon>Bacillati</taxon>
        <taxon>Actinomycetota</taxon>
        <taxon>Actinomycetes</taxon>
        <taxon>Pseudonocardiales</taxon>
        <taxon>Pseudonocardiaceae</taxon>
        <taxon>Amycolatopsis</taxon>
    </lineage>
</organism>
<evidence type="ECO:0000313" key="1">
    <source>
        <dbReference type="EMBL" id="WIX77517.1"/>
    </source>
</evidence>
<protein>
    <submittedName>
        <fullName evidence="1">Uncharacterized protein</fullName>
    </submittedName>
</protein>
<keyword evidence="2" id="KW-1185">Reference proteome</keyword>
<dbReference type="EMBL" id="CP127294">
    <property type="protein sequence ID" value="WIX77517.1"/>
    <property type="molecule type" value="Genomic_DNA"/>
</dbReference>
<dbReference type="RefSeq" id="WP_285968258.1">
    <property type="nucleotide sequence ID" value="NZ_CP127294.1"/>
</dbReference>
<dbReference type="Proteomes" id="UP001236014">
    <property type="component" value="Chromosome"/>
</dbReference>
<dbReference type="KEGG" id="acab:QRX50_39930"/>
<sequence length="79" mass="8635">MDEQTEETYNPWTVVDLVFRHLVDIGLHPTLGSGGPPGEPAAELLRALGIKPTAEGDVRLQHEKESQLAQLRAAMMEDG</sequence>
<accession>A0A9Y2MW80</accession>
<name>A0A9Y2MW80_9PSEU</name>
<dbReference type="AlphaFoldDB" id="A0A9Y2MW80"/>
<evidence type="ECO:0000313" key="2">
    <source>
        <dbReference type="Proteomes" id="UP001236014"/>
    </source>
</evidence>
<proteinExistence type="predicted"/>
<reference evidence="1 2" key="1">
    <citation type="submission" date="2023-06" db="EMBL/GenBank/DDBJ databases">
        <authorList>
            <person name="Oyuntsetseg B."/>
            <person name="Kim S.B."/>
        </authorList>
    </citation>
    <scope>NUCLEOTIDE SEQUENCE [LARGE SCALE GENOMIC DNA]</scope>
    <source>
        <strain evidence="1 2">2-15</strain>
    </source>
</reference>
<gene>
    <name evidence="1" type="ORF">QRX50_39930</name>
</gene>